<keyword evidence="2" id="KW-1185">Reference proteome</keyword>
<dbReference type="Proteomes" id="UP000063229">
    <property type="component" value="Chromosome"/>
</dbReference>
<gene>
    <name evidence="1" type="ORF">AWM79_17075</name>
</gene>
<accession>A0A0X1T4E9</accession>
<dbReference type="AlphaFoldDB" id="A0A0X1T4E9"/>
<evidence type="ECO:0000313" key="1">
    <source>
        <dbReference type="EMBL" id="AMB86920.1"/>
    </source>
</evidence>
<protein>
    <submittedName>
        <fullName evidence="1">Uncharacterized protein</fullName>
    </submittedName>
</protein>
<sequence>MTNVDPGLIATIIILSIVITMCISFYVAHAYTEKFEHCLTNCLFVEQNKRVFSSAGLLGKTMRCNMIYFYLWIPSLGEKRGLVDINEIERFPVKLKYLLTIPWTAQIILLIALALFIQLCAS</sequence>
<dbReference type="EMBL" id="CP014135">
    <property type="protein sequence ID" value="AMB86920.1"/>
    <property type="molecule type" value="Genomic_DNA"/>
</dbReference>
<proteinExistence type="predicted"/>
<reference evidence="1 2" key="1">
    <citation type="submission" date="2016-01" db="EMBL/GenBank/DDBJ databases">
        <authorList>
            <person name="McClelland M."/>
            <person name="Jain A."/>
            <person name="Saraogi P."/>
            <person name="Mendelson R."/>
            <person name="Westerman R."/>
            <person name="SanMiguel P."/>
            <person name="Csonka L."/>
        </authorList>
    </citation>
    <scope>NUCLEOTIDE SEQUENCE [LARGE SCALE GENOMIC DNA]</scope>
    <source>
        <strain evidence="1 2">NCPPB 2472</strain>
    </source>
</reference>
<name>A0A0X1T4E9_PSEAA</name>
<dbReference type="RefSeq" id="WP_060783355.1">
    <property type="nucleotide sequence ID" value="NZ_JACAQF010000005.1"/>
</dbReference>
<organism evidence="1 2">
    <name type="scientific">Pseudomonas agarici</name>
    <dbReference type="NCBI Taxonomy" id="46677"/>
    <lineage>
        <taxon>Bacteria</taxon>
        <taxon>Pseudomonadati</taxon>
        <taxon>Pseudomonadota</taxon>
        <taxon>Gammaproteobacteria</taxon>
        <taxon>Pseudomonadales</taxon>
        <taxon>Pseudomonadaceae</taxon>
        <taxon>Pseudomonas</taxon>
    </lineage>
</organism>
<evidence type="ECO:0000313" key="2">
    <source>
        <dbReference type="Proteomes" id="UP000063229"/>
    </source>
</evidence>
<dbReference type="KEGG" id="pagb:AWM79_17075"/>